<protein>
    <recommendedName>
        <fullName evidence="1">Putative membrane protein insertion efficiency factor</fullName>
    </recommendedName>
</protein>
<dbReference type="PANTHER" id="PTHR33383:SF1">
    <property type="entry name" value="MEMBRANE PROTEIN INSERTION EFFICIENCY FACTOR-RELATED"/>
    <property type="match status" value="1"/>
</dbReference>
<accession>A0A918RVQ6</accession>
<organism evidence="2 3">
    <name type="scientific">Arenicella chitinivorans</name>
    <dbReference type="NCBI Taxonomy" id="1329800"/>
    <lineage>
        <taxon>Bacteria</taxon>
        <taxon>Pseudomonadati</taxon>
        <taxon>Pseudomonadota</taxon>
        <taxon>Gammaproteobacteria</taxon>
        <taxon>Arenicellales</taxon>
        <taxon>Arenicellaceae</taxon>
        <taxon>Arenicella</taxon>
    </lineage>
</organism>
<dbReference type="HAMAP" id="MF_00386">
    <property type="entry name" value="UPF0161_YidD"/>
    <property type="match status" value="1"/>
</dbReference>
<keyword evidence="1" id="KW-1003">Cell membrane</keyword>
<comment type="function">
    <text evidence="1">Could be involved in insertion of integral membrane proteins into the membrane.</text>
</comment>
<comment type="caution">
    <text evidence="2">The sequence shown here is derived from an EMBL/GenBank/DDBJ whole genome shotgun (WGS) entry which is preliminary data.</text>
</comment>
<gene>
    <name evidence="2" type="ORF">GCM10008090_25140</name>
</gene>
<dbReference type="InterPro" id="IPR002696">
    <property type="entry name" value="Membr_insert_effic_factor_YidD"/>
</dbReference>
<comment type="similarity">
    <text evidence="1">Belongs to the UPF0161 family.</text>
</comment>
<name>A0A918RVQ6_9GAMM</name>
<evidence type="ECO:0000256" key="1">
    <source>
        <dbReference type="HAMAP-Rule" id="MF_00386"/>
    </source>
</evidence>
<evidence type="ECO:0000313" key="3">
    <source>
        <dbReference type="Proteomes" id="UP000614811"/>
    </source>
</evidence>
<reference evidence="2" key="1">
    <citation type="journal article" date="2014" name="Int. J. Syst. Evol. Microbiol.">
        <title>Complete genome sequence of Corynebacterium casei LMG S-19264T (=DSM 44701T), isolated from a smear-ripened cheese.</title>
        <authorList>
            <consortium name="US DOE Joint Genome Institute (JGI-PGF)"/>
            <person name="Walter F."/>
            <person name="Albersmeier A."/>
            <person name="Kalinowski J."/>
            <person name="Ruckert C."/>
        </authorList>
    </citation>
    <scope>NUCLEOTIDE SEQUENCE</scope>
    <source>
        <strain evidence="2">KCTC 12711</strain>
    </source>
</reference>
<proteinExistence type="inferred from homology"/>
<dbReference type="PANTHER" id="PTHR33383">
    <property type="entry name" value="MEMBRANE PROTEIN INSERTION EFFICIENCY FACTOR-RELATED"/>
    <property type="match status" value="1"/>
</dbReference>
<keyword evidence="3" id="KW-1185">Reference proteome</keyword>
<dbReference type="SMART" id="SM01234">
    <property type="entry name" value="Haemolytic"/>
    <property type="match status" value="1"/>
</dbReference>
<reference evidence="2" key="2">
    <citation type="submission" date="2020-09" db="EMBL/GenBank/DDBJ databases">
        <authorList>
            <person name="Sun Q."/>
            <person name="Kim S."/>
        </authorList>
    </citation>
    <scope>NUCLEOTIDE SEQUENCE</scope>
    <source>
        <strain evidence="2">KCTC 12711</strain>
    </source>
</reference>
<dbReference type="Proteomes" id="UP000614811">
    <property type="component" value="Unassembled WGS sequence"/>
</dbReference>
<sequence>MLTRFFQAIFKLYYWTISPLLGTRCRYVPSCSEYAQQALALHGPFKGLWLAIKRISRCHPWGGHGLDPVPGSALEQDLKDKQ</sequence>
<dbReference type="Pfam" id="PF01809">
    <property type="entry name" value="YidD"/>
    <property type="match status" value="1"/>
</dbReference>
<comment type="subcellular location">
    <subcellularLocation>
        <location evidence="1">Cell membrane</location>
        <topology evidence="1">Peripheral membrane protein</topology>
        <orientation evidence="1">Cytoplasmic side</orientation>
    </subcellularLocation>
</comment>
<dbReference type="EMBL" id="BMXA01000004">
    <property type="protein sequence ID" value="GHA14338.1"/>
    <property type="molecule type" value="Genomic_DNA"/>
</dbReference>
<evidence type="ECO:0000313" key="2">
    <source>
        <dbReference type="EMBL" id="GHA14338.1"/>
    </source>
</evidence>
<dbReference type="RefSeq" id="WP_189401763.1">
    <property type="nucleotide sequence ID" value="NZ_BMXA01000004.1"/>
</dbReference>
<dbReference type="AlphaFoldDB" id="A0A918RVQ6"/>
<dbReference type="NCBIfam" id="TIGR00278">
    <property type="entry name" value="membrane protein insertion efficiency factor YidD"/>
    <property type="match status" value="1"/>
</dbReference>
<dbReference type="GO" id="GO:0005886">
    <property type="term" value="C:plasma membrane"/>
    <property type="evidence" value="ECO:0007669"/>
    <property type="project" value="UniProtKB-SubCell"/>
</dbReference>
<keyword evidence="1" id="KW-0472">Membrane</keyword>